<gene>
    <name evidence="1" type="ORF">AVDCRST_MAG07-2311</name>
</gene>
<reference evidence="1" key="1">
    <citation type="submission" date="2020-02" db="EMBL/GenBank/DDBJ databases">
        <authorList>
            <person name="Meier V. D."/>
        </authorList>
    </citation>
    <scope>NUCLEOTIDE SEQUENCE</scope>
    <source>
        <strain evidence="1">AVDCRST_MAG07</strain>
    </source>
</reference>
<sequence>MVAVLDNGGVTRDLVPPGWPPEVLPPQAPDWERSATAWLFDLCPPDYRAHEVLRRHPVLLARFAAGHVRSAVDAARDGIRTARAELRGVVPPEAVEAAIAAYEREGRRLVTTGRQVALVDAALRGERHVPRL</sequence>
<dbReference type="AlphaFoldDB" id="A0A6J4LU57"/>
<accession>A0A6J4LU57</accession>
<dbReference type="EMBL" id="CADCUB010000113">
    <property type="protein sequence ID" value="CAA9339980.1"/>
    <property type="molecule type" value="Genomic_DNA"/>
</dbReference>
<name>A0A6J4LU57_9ACTN</name>
<evidence type="ECO:0000313" key="1">
    <source>
        <dbReference type="EMBL" id="CAA9339980.1"/>
    </source>
</evidence>
<protein>
    <submittedName>
        <fullName evidence="1">Uncharacterized protein</fullName>
    </submittedName>
</protein>
<proteinExistence type="predicted"/>
<organism evidence="1">
    <name type="scientific">uncultured Frankineae bacterium</name>
    <dbReference type="NCBI Taxonomy" id="437475"/>
    <lineage>
        <taxon>Bacteria</taxon>
        <taxon>Bacillati</taxon>
        <taxon>Actinomycetota</taxon>
        <taxon>Actinomycetes</taxon>
        <taxon>Frankiales</taxon>
        <taxon>environmental samples</taxon>
    </lineage>
</organism>